<reference evidence="1 2" key="1">
    <citation type="submission" date="2016-09" db="EMBL/GenBank/DDBJ databases">
        <title>Xenorhabdus thuongxuanensis sp. nov. and Xenorhabdus eapokensis sp. nov., isolated from Steinernema species.</title>
        <authorList>
            <person name="Kaempfer P."/>
            <person name="Tobias N.J."/>
            <person name="Phan Ke L."/>
            <person name="Bode H.B."/>
            <person name="Glaeser S.P."/>
        </authorList>
    </citation>
    <scope>NUCLEOTIDE SEQUENCE [LARGE SCALE GENOMIC DNA]</scope>
    <source>
        <strain evidence="1 2">30TX1</strain>
    </source>
</reference>
<keyword evidence="2" id="KW-1185">Reference proteome</keyword>
<comment type="caution">
    <text evidence="1">The sequence shown here is derived from an EMBL/GenBank/DDBJ whole genome shotgun (WGS) entry which is preliminary data.</text>
</comment>
<sequence length="149" mass="16086">MSNITITINDNDLMCGLHALASSAEDLTPAMRKIAATLSAETSFNFEADGRPAWIPSVAAQDRSGQTLQKTGRLMNSINTRYDSSSAVIGTNIIYARIHQMGGETGRNKSISLPARPYLPVTAEDELSPEATRSVLSAIQRHLEAAARR</sequence>
<dbReference type="EMBL" id="MKGR01000008">
    <property type="protein sequence ID" value="OKP07302.1"/>
    <property type="molecule type" value="Genomic_DNA"/>
</dbReference>
<dbReference type="NCBIfam" id="TIGR01635">
    <property type="entry name" value="tail_comp_S"/>
    <property type="match status" value="1"/>
</dbReference>
<dbReference type="RefSeq" id="WP_074019691.1">
    <property type="nucleotide sequence ID" value="NZ_CAWMWP010000109.1"/>
</dbReference>
<name>A0A1Q5U488_9GAMM</name>
<organism evidence="1 2">
    <name type="scientific">Xenorhabdus thuongxuanensis</name>
    <dbReference type="NCBI Taxonomy" id="1873484"/>
    <lineage>
        <taxon>Bacteria</taxon>
        <taxon>Pseudomonadati</taxon>
        <taxon>Pseudomonadota</taxon>
        <taxon>Gammaproteobacteria</taxon>
        <taxon>Enterobacterales</taxon>
        <taxon>Morganellaceae</taxon>
        <taxon>Xenorhabdus</taxon>
    </lineage>
</organism>
<evidence type="ECO:0000313" key="2">
    <source>
        <dbReference type="Proteomes" id="UP000186277"/>
    </source>
</evidence>
<evidence type="ECO:0000313" key="1">
    <source>
        <dbReference type="EMBL" id="OKP07302.1"/>
    </source>
</evidence>
<dbReference type="Proteomes" id="UP000186277">
    <property type="component" value="Unassembled WGS sequence"/>
</dbReference>
<proteinExistence type="predicted"/>
<dbReference type="InterPro" id="IPR006522">
    <property type="entry name" value="Phage_virion_morphogenesis"/>
</dbReference>
<dbReference type="AlphaFoldDB" id="A0A1Q5U488"/>
<protein>
    <submittedName>
        <fullName evidence="1">Phage morphogeneis protein</fullName>
    </submittedName>
</protein>
<gene>
    <name evidence="1" type="ORF">Xentx_01579</name>
</gene>
<dbReference type="Pfam" id="PF05069">
    <property type="entry name" value="Phage_tail_S"/>
    <property type="match status" value="1"/>
</dbReference>
<accession>A0A1Q5U488</accession>
<dbReference type="OrthoDB" id="2081253at2"/>